<dbReference type="Pfam" id="PF00249">
    <property type="entry name" value="Myb_DNA-binding"/>
    <property type="match status" value="4"/>
</dbReference>
<evidence type="ECO:0000313" key="10">
    <source>
        <dbReference type="Proteomes" id="UP000663760"/>
    </source>
</evidence>
<feature type="compositionally biased region" description="Polar residues" evidence="5">
    <location>
        <begin position="688"/>
        <end position="697"/>
    </location>
</feature>
<keyword evidence="1" id="KW-0805">Transcription regulation</keyword>
<dbReference type="PROSITE" id="PS51293">
    <property type="entry name" value="SANT"/>
    <property type="match status" value="1"/>
</dbReference>
<dbReference type="InterPro" id="IPR017884">
    <property type="entry name" value="SANT_dom"/>
</dbReference>
<keyword evidence="2" id="KW-0238">DNA-binding</keyword>
<feature type="compositionally biased region" description="Basic and acidic residues" evidence="5">
    <location>
        <begin position="745"/>
        <end position="761"/>
    </location>
</feature>
<evidence type="ECO:0000256" key="4">
    <source>
        <dbReference type="ARBA" id="ARBA00023242"/>
    </source>
</evidence>
<dbReference type="GO" id="GO:0042796">
    <property type="term" value="P:snRNA transcription by RNA polymerase III"/>
    <property type="evidence" value="ECO:0007669"/>
    <property type="project" value="TreeGrafter"/>
</dbReference>
<evidence type="ECO:0000313" key="9">
    <source>
        <dbReference type="EMBL" id="CAA7397627.1"/>
    </source>
</evidence>
<evidence type="ECO:0000256" key="2">
    <source>
        <dbReference type="ARBA" id="ARBA00023125"/>
    </source>
</evidence>
<dbReference type="CDD" id="cd00167">
    <property type="entry name" value="SANT"/>
    <property type="match status" value="3"/>
</dbReference>
<reference evidence="9" key="1">
    <citation type="submission" date="2020-02" db="EMBL/GenBank/DDBJ databases">
        <authorList>
            <person name="Scholz U."/>
            <person name="Mascher M."/>
            <person name="Fiebig A."/>
        </authorList>
    </citation>
    <scope>NUCLEOTIDE SEQUENCE</scope>
</reference>
<organism evidence="9 10">
    <name type="scientific">Spirodela intermedia</name>
    <name type="common">Intermediate duckweed</name>
    <dbReference type="NCBI Taxonomy" id="51605"/>
    <lineage>
        <taxon>Eukaryota</taxon>
        <taxon>Viridiplantae</taxon>
        <taxon>Streptophyta</taxon>
        <taxon>Embryophyta</taxon>
        <taxon>Tracheophyta</taxon>
        <taxon>Spermatophyta</taxon>
        <taxon>Magnoliopsida</taxon>
        <taxon>Liliopsida</taxon>
        <taxon>Araceae</taxon>
        <taxon>Lemnoideae</taxon>
        <taxon>Spirodela</taxon>
    </lineage>
</organism>
<evidence type="ECO:0000256" key="3">
    <source>
        <dbReference type="ARBA" id="ARBA00023163"/>
    </source>
</evidence>
<feature type="domain" description="HTH myb-type" evidence="8">
    <location>
        <begin position="509"/>
        <end position="565"/>
    </location>
</feature>
<dbReference type="GO" id="GO:0000978">
    <property type="term" value="F:RNA polymerase II cis-regulatory region sequence-specific DNA binding"/>
    <property type="evidence" value="ECO:0007669"/>
    <property type="project" value="TreeGrafter"/>
</dbReference>
<keyword evidence="3" id="KW-0804">Transcription</keyword>
<dbReference type="InterPro" id="IPR001005">
    <property type="entry name" value="SANT/Myb"/>
</dbReference>
<name>A0A7I8KIM0_SPIIN</name>
<accession>A0A7I8KIM0</accession>
<feature type="region of interest" description="Disordered" evidence="5">
    <location>
        <begin position="151"/>
        <end position="184"/>
    </location>
</feature>
<dbReference type="PROSITE" id="PS51294">
    <property type="entry name" value="HTH_MYB"/>
    <property type="match status" value="3"/>
</dbReference>
<dbReference type="InterPro" id="IPR051575">
    <property type="entry name" value="Myb-like_DNA-bd"/>
</dbReference>
<dbReference type="EMBL" id="LR746269">
    <property type="protein sequence ID" value="CAA7397627.1"/>
    <property type="molecule type" value="Genomic_DNA"/>
</dbReference>
<dbReference type="Gene3D" id="1.10.10.60">
    <property type="entry name" value="Homeodomain-like"/>
    <property type="match status" value="4"/>
</dbReference>
<dbReference type="AlphaFoldDB" id="A0A7I8KIM0"/>
<dbReference type="OrthoDB" id="2143914at2759"/>
<dbReference type="PANTHER" id="PTHR46621">
    <property type="entry name" value="SNRNA-ACTIVATING PROTEIN COMPLEX SUBUNIT 4"/>
    <property type="match status" value="1"/>
</dbReference>
<dbReference type="PANTHER" id="PTHR46621:SF1">
    <property type="entry name" value="SNRNA-ACTIVATING PROTEIN COMPLEX SUBUNIT 4"/>
    <property type="match status" value="1"/>
</dbReference>
<evidence type="ECO:0000256" key="1">
    <source>
        <dbReference type="ARBA" id="ARBA00023015"/>
    </source>
</evidence>
<evidence type="ECO:0000259" key="7">
    <source>
        <dbReference type="PROSITE" id="PS51293"/>
    </source>
</evidence>
<dbReference type="SUPFAM" id="SSF46689">
    <property type="entry name" value="Homeodomain-like"/>
    <property type="match status" value="3"/>
</dbReference>
<gene>
    <name evidence="9" type="ORF">SI8410_06008292</name>
</gene>
<proteinExistence type="predicted"/>
<dbReference type="SMART" id="SM00717">
    <property type="entry name" value="SANT"/>
    <property type="match status" value="5"/>
</dbReference>
<feature type="domain" description="Myb-like" evidence="6">
    <location>
        <begin position="457"/>
        <end position="508"/>
    </location>
</feature>
<dbReference type="InterPro" id="IPR009057">
    <property type="entry name" value="Homeodomain-like_sf"/>
</dbReference>
<feature type="domain" description="Myb-like" evidence="6">
    <location>
        <begin position="562"/>
        <end position="605"/>
    </location>
</feature>
<feature type="domain" description="HTH myb-type" evidence="8">
    <location>
        <begin position="457"/>
        <end position="508"/>
    </location>
</feature>
<feature type="region of interest" description="Disordered" evidence="5">
    <location>
        <begin position="675"/>
        <end position="762"/>
    </location>
</feature>
<evidence type="ECO:0000256" key="5">
    <source>
        <dbReference type="SAM" id="MobiDB-lite"/>
    </source>
</evidence>
<sequence>MVPSLFPREDDDDGDGESSGASEWDDALDDDMETLRRACVIAGRRPTDIDRYSGGEGSDSEDDLDLLRSIQERFPLPSTAGSPPILKALNSIPSIESDEEDDFETLRAIQRRFVQYEDDSRKERNVKNSFQALQGVPSAIAEREFSNHVLESRNGESLSQENGDSVVPKPCEPTSLQQSEDRSGHLSSRISMYSRFPVCAQTFVDALKRNRSCQRLIRAKLIDIEAKIERNKELKRRAKCLMDFQVVSGKRMNQVFCQKRDPRVRLISLPKQRLSFSSKESARKTLPLRYGPRENPHVSAYRMVLSNFPFSSHKQRWLNTEKENLAKGIKQQYQERVLLTTMELSSDLAGSLEDSAAIVRKNFEFSPENIRSFLPMINWERLASMYLPGRSGAECEARWLNCEDPLINHNPWTTHEEKKLLHIVQTKGIYNWIDIAISLATHRTPFQCLVRYQRSLNPCILKKDWTEGEDSQLRAAVETFGEDNWQLVASYMEGRTGPQCSNRWRKSLHPSRRKVGRWSVDEDKRLKVAVILFGAKNWNKIAQFTPGRTQVQCRERWVNCLDPSLNLEEWTEEEDTKLKEAIATYGYCWSKVASSVPPRTDSQCRRTPWIMIYYCFRVYRRWKVLFPDEVPLRKAAWKVQKAVLVSNFVDRESERPLISPSDFCIASSADVNLNSDGTRRRRRRSKTENLIGSSLSNAPKRVSSQRHKAKDGISKETISGGNQAGHRGPRTVSKKSKKALGQQNEKSDKVTEPEGINDKDMLSSCDAGHLGAAAAGTSLEVASASFDAPQISSSRGQNDDGLSLPPSNAPKRLRSQRCKAKDGISKKIANGGNPAGHVGPKTVPKNRRKGLGKRNAKFFIPLVFPLDMFVWLLSSSSDKNRI</sequence>
<dbReference type="GO" id="GO:0001006">
    <property type="term" value="F:RNA polymerase III type 3 promoter sequence-specific DNA binding"/>
    <property type="evidence" value="ECO:0007669"/>
    <property type="project" value="TreeGrafter"/>
</dbReference>
<dbReference type="GO" id="GO:0019185">
    <property type="term" value="C:snRNA-activating protein complex"/>
    <property type="evidence" value="ECO:0007669"/>
    <property type="project" value="TreeGrafter"/>
</dbReference>
<protein>
    <submittedName>
        <fullName evidence="9">Uncharacterized protein</fullName>
    </submittedName>
</protein>
<evidence type="ECO:0000259" key="8">
    <source>
        <dbReference type="PROSITE" id="PS51294"/>
    </source>
</evidence>
<keyword evidence="4" id="KW-0539">Nucleus</keyword>
<dbReference type="GO" id="GO:0042795">
    <property type="term" value="P:snRNA transcription by RNA polymerase II"/>
    <property type="evidence" value="ECO:0007669"/>
    <property type="project" value="TreeGrafter"/>
</dbReference>
<dbReference type="PROSITE" id="PS50090">
    <property type="entry name" value="MYB_LIKE"/>
    <property type="match status" value="4"/>
</dbReference>
<feature type="region of interest" description="Disordered" evidence="5">
    <location>
        <begin position="790"/>
        <end position="849"/>
    </location>
</feature>
<feature type="region of interest" description="Disordered" evidence="5">
    <location>
        <begin position="1"/>
        <end position="29"/>
    </location>
</feature>
<feature type="compositionally biased region" description="Basic residues" evidence="5">
    <location>
        <begin position="727"/>
        <end position="738"/>
    </location>
</feature>
<keyword evidence="10" id="KW-1185">Reference proteome</keyword>
<dbReference type="InterPro" id="IPR017930">
    <property type="entry name" value="Myb_dom"/>
</dbReference>
<feature type="domain" description="Myb-like" evidence="6">
    <location>
        <begin position="404"/>
        <end position="456"/>
    </location>
</feature>
<feature type="domain" description="Myb-like" evidence="6">
    <location>
        <begin position="510"/>
        <end position="561"/>
    </location>
</feature>
<feature type="domain" description="HTH myb-type" evidence="8">
    <location>
        <begin position="570"/>
        <end position="605"/>
    </location>
</feature>
<evidence type="ECO:0000259" key="6">
    <source>
        <dbReference type="PROSITE" id="PS50090"/>
    </source>
</evidence>
<dbReference type="Proteomes" id="UP000663760">
    <property type="component" value="Chromosome 6"/>
</dbReference>
<feature type="domain" description="SANT" evidence="7">
    <location>
        <begin position="460"/>
        <end position="500"/>
    </location>
</feature>